<comment type="caution">
    <text evidence="4">The sequence shown here is derived from an EMBL/GenBank/DDBJ whole genome shotgun (WGS) entry which is preliminary data.</text>
</comment>
<evidence type="ECO:0000256" key="2">
    <source>
        <dbReference type="SAM" id="MobiDB-lite"/>
    </source>
</evidence>
<dbReference type="Proteomes" id="UP001470230">
    <property type="component" value="Unassembled WGS sequence"/>
</dbReference>
<evidence type="ECO:0000259" key="3">
    <source>
        <dbReference type="Pfam" id="PF13229"/>
    </source>
</evidence>
<dbReference type="InterPro" id="IPR011050">
    <property type="entry name" value="Pectin_lyase_fold/virulence"/>
</dbReference>
<dbReference type="EMBL" id="JAPFFF010000037">
    <property type="protein sequence ID" value="KAK8842607.1"/>
    <property type="molecule type" value="Genomic_DNA"/>
</dbReference>
<dbReference type="PANTHER" id="PTHR22990">
    <property type="entry name" value="F-BOX ONLY PROTEIN"/>
    <property type="match status" value="1"/>
</dbReference>
<accession>A0ABR2HA09</accession>
<keyword evidence="5" id="KW-1185">Reference proteome</keyword>
<dbReference type="Gene3D" id="2.160.20.10">
    <property type="entry name" value="Single-stranded right-handed beta-helix, Pectin lyase-like"/>
    <property type="match status" value="3"/>
</dbReference>
<dbReference type="InterPro" id="IPR012334">
    <property type="entry name" value="Pectin_lyas_fold"/>
</dbReference>
<evidence type="ECO:0000313" key="4">
    <source>
        <dbReference type="EMBL" id="KAK8842607.1"/>
    </source>
</evidence>
<dbReference type="Pfam" id="PF13229">
    <property type="entry name" value="Beta_helix"/>
    <property type="match status" value="3"/>
</dbReference>
<dbReference type="InterPro" id="IPR051550">
    <property type="entry name" value="SCF-Subunits/Alg-Epimerases"/>
</dbReference>
<dbReference type="InterPro" id="IPR006626">
    <property type="entry name" value="PbH1"/>
</dbReference>
<dbReference type="SUPFAM" id="SSF51126">
    <property type="entry name" value="Pectin lyase-like"/>
    <property type="match status" value="3"/>
</dbReference>
<feature type="domain" description="Right handed beta helix" evidence="3">
    <location>
        <begin position="634"/>
        <end position="782"/>
    </location>
</feature>
<keyword evidence="1" id="KW-0677">Repeat</keyword>
<feature type="region of interest" description="Disordered" evidence="2">
    <location>
        <begin position="25"/>
        <end position="110"/>
    </location>
</feature>
<gene>
    <name evidence="4" type="ORF">M9Y10_025465</name>
</gene>
<feature type="compositionally biased region" description="Polar residues" evidence="2">
    <location>
        <begin position="28"/>
        <end position="40"/>
    </location>
</feature>
<name>A0ABR2HA09_9EUKA</name>
<protein>
    <submittedName>
        <fullName evidence="4">Protein ubiquitination</fullName>
    </submittedName>
</protein>
<sequence>MSNLPPPNTNLPGIGAPAGLPGIGAGLNTSGGPPGLNTTIGVPPSFAQTMKPMAAPLKPGKKSLKGGTNIPSARPLQSGSIDLPLVAPTGPQSYSRKQNRQTPPPLPIPSISIPPVPTIPSPSSVITVTPGNPRALTNAIESASDGAEIRVQAGDYPESIKISKNLYFVANGTVNILSDTHIDNVTCEAPLCTFKGFNFIQSESQSSGAAMINSGKCLFEDCSFNSHYMPTITTKGDCHLYLRNCRVECVDATGLDCRETSTTHADNTVFKAPKNHGVMVRNEAVTKFVNCSTSQCARNSFVFMNSSKFVFENAVIDKPFEIQSQSKCAVVSKCTVKGTYLKVSGSGTPYISQCNFQGCGIQCCGVSGVTLQGNTFSNNTDTPALLIYEDATVESHDDTIKSCHAGAAVAVYMNGELKLNNFKGYDLSGVAFLSYGNCQLDLVHCAIINASNGGIVCHSGSSLSLSETIIDKVGNVGILLSKALKAVLKKSKITRSAMSGVELNNTTDVEIDHCIFEENGQCGLVAIESSANIADCDFLNNKYAGVDFRNSKFTISKSISCSNSYGGLAFRNNSTGSVNELGVGDNNQFGICVETGSNVTIKGTKFISNDGIACYSSSGGIVSLTDCNVSHHEGIAIESDGTDSKFSIVKSEILQNGTGIQVNEGASCEVTESKLFDNGAHVEVSADSKLTATDSSFQQSRNGIGIMVAENGSISIMNCKVIDEAKAGIANAGNATITGTNIEDCGTCGIFWYGNASGEITNNEIIRNGSCGIQVMKGRCNITGNTIRGHSAFGIHADKETEIQSDNNTFSQNSISDLNNEAQQQNVAAE</sequence>
<feature type="domain" description="Right handed beta helix" evidence="3">
    <location>
        <begin position="192"/>
        <end position="318"/>
    </location>
</feature>
<organism evidence="4 5">
    <name type="scientific">Tritrichomonas musculus</name>
    <dbReference type="NCBI Taxonomy" id="1915356"/>
    <lineage>
        <taxon>Eukaryota</taxon>
        <taxon>Metamonada</taxon>
        <taxon>Parabasalia</taxon>
        <taxon>Tritrichomonadida</taxon>
        <taxon>Tritrichomonadidae</taxon>
        <taxon>Tritrichomonas</taxon>
    </lineage>
</organism>
<dbReference type="InterPro" id="IPR039448">
    <property type="entry name" value="Beta_helix"/>
</dbReference>
<evidence type="ECO:0000313" key="5">
    <source>
        <dbReference type="Proteomes" id="UP001470230"/>
    </source>
</evidence>
<proteinExistence type="predicted"/>
<feature type="compositionally biased region" description="Polar residues" evidence="2">
    <location>
        <begin position="69"/>
        <end position="80"/>
    </location>
</feature>
<evidence type="ECO:0000256" key="1">
    <source>
        <dbReference type="ARBA" id="ARBA00022737"/>
    </source>
</evidence>
<feature type="domain" description="Right handed beta helix" evidence="3">
    <location>
        <begin position="408"/>
        <end position="546"/>
    </location>
</feature>
<reference evidence="4 5" key="1">
    <citation type="submission" date="2024-04" db="EMBL/GenBank/DDBJ databases">
        <title>Tritrichomonas musculus Genome.</title>
        <authorList>
            <person name="Alves-Ferreira E."/>
            <person name="Grigg M."/>
            <person name="Lorenzi H."/>
            <person name="Galac M."/>
        </authorList>
    </citation>
    <scope>NUCLEOTIDE SEQUENCE [LARGE SCALE GENOMIC DNA]</scope>
    <source>
        <strain evidence="4 5">EAF2021</strain>
    </source>
</reference>
<dbReference type="PANTHER" id="PTHR22990:SF15">
    <property type="entry name" value="F-BOX ONLY PROTEIN 10"/>
    <property type="match status" value="1"/>
</dbReference>
<feature type="region of interest" description="Disordered" evidence="2">
    <location>
        <begin position="809"/>
        <end position="830"/>
    </location>
</feature>
<dbReference type="SMART" id="SM00710">
    <property type="entry name" value="PbH1"/>
    <property type="match status" value="10"/>
</dbReference>